<evidence type="ECO:0000259" key="2">
    <source>
        <dbReference type="PROSITE" id="PS51462"/>
    </source>
</evidence>
<protein>
    <submittedName>
        <fullName evidence="3">NUDIX hydrolase</fullName>
    </submittedName>
</protein>
<dbReference type="EMBL" id="JBHSRD010000004">
    <property type="protein sequence ID" value="MFC6008319.1"/>
    <property type="molecule type" value="Genomic_DNA"/>
</dbReference>
<feature type="domain" description="Nudix hydrolase" evidence="2">
    <location>
        <begin position="46"/>
        <end position="183"/>
    </location>
</feature>
<proteinExistence type="predicted"/>
<dbReference type="Gene3D" id="3.90.79.10">
    <property type="entry name" value="Nucleoside Triphosphate Pyrophosphohydrolase"/>
    <property type="match status" value="1"/>
</dbReference>
<dbReference type="InterPro" id="IPR015797">
    <property type="entry name" value="NUDIX_hydrolase-like_dom_sf"/>
</dbReference>
<evidence type="ECO:0000313" key="4">
    <source>
        <dbReference type="Proteomes" id="UP001596189"/>
    </source>
</evidence>
<accession>A0ABW1JHL9</accession>
<keyword evidence="3" id="KW-0378">Hydrolase</keyword>
<reference evidence="4" key="1">
    <citation type="journal article" date="2019" name="Int. J. Syst. Evol. Microbiol.">
        <title>The Global Catalogue of Microorganisms (GCM) 10K type strain sequencing project: providing services to taxonomists for standard genome sequencing and annotation.</title>
        <authorList>
            <consortium name="The Broad Institute Genomics Platform"/>
            <consortium name="The Broad Institute Genome Sequencing Center for Infectious Disease"/>
            <person name="Wu L."/>
            <person name="Ma J."/>
        </authorList>
    </citation>
    <scope>NUCLEOTIDE SEQUENCE [LARGE SCALE GENOMIC DNA]</scope>
    <source>
        <strain evidence="4">KACC 14249</strain>
    </source>
</reference>
<dbReference type="GO" id="GO:0016787">
    <property type="term" value="F:hydrolase activity"/>
    <property type="evidence" value="ECO:0007669"/>
    <property type="project" value="UniProtKB-KW"/>
</dbReference>
<dbReference type="Proteomes" id="UP001596189">
    <property type="component" value="Unassembled WGS sequence"/>
</dbReference>
<evidence type="ECO:0000256" key="1">
    <source>
        <dbReference type="SAM" id="MobiDB-lite"/>
    </source>
</evidence>
<keyword evidence="4" id="KW-1185">Reference proteome</keyword>
<evidence type="ECO:0000313" key="3">
    <source>
        <dbReference type="EMBL" id="MFC6008319.1"/>
    </source>
</evidence>
<dbReference type="SUPFAM" id="SSF55811">
    <property type="entry name" value="Nudix"/>
    <property type="match status" value="1"/>
</dbReference>
<dbReference type="RefSeq" id="WP_345714987.1">
    <property type="nucleotide sequence ID" value="NZ_BAABFP010000002.1"/>
</dbReference>
<feature type="region of interest" description="Disordered" evidence="1">
    <location>
        <begin position="189"/>
        <end position="221"/>
    </location>
</feature>
<comment type="caution">
    <text evidence="3">The sequence shown here is derived from an EMBL/GenBank/DDBJ whole genome shotgun (WGS) entry which is preliminary data.</text>
</comment>
<dbReference type="CDD" id="cd03674">
    <property type="entry name" value="NUDIX_Hydrolase"/>
    <property type="match status" value="1"/>
</dbReference>
<organism evidence="3 4">
    <name type="scientific">Angustibacter luteus</name>
    <dbReference type="NCBI Taxonomy" id="658456"/>
    <lineage>
        <taxon>Bacteria</taxon>
        <taxon>Bacillati</taxon>
        <taxon>Actinomycetota</taxon>
        <taxon>Actinomycetes</taxon>
        <taxon>Kineosporiales</taxon>
        <taxon>Kineosporiaceae</taxon>
    </lineage>
</organism>
<dbReference type="InterPro" id="IPR000086">
    <property type="entry name" value="NUDIX_hydrolase_dom"/>
</dbReference>
<sequence length="221" mass="23096">MTELLDEAVALLTGWPAPSAEQDALREGYLAHLREHPDGLWREGPPAHLTASCFVLDPTGTHALLTLHRKGGFWVQFGGHLEPGDASLAGAALREGVEESGVPGLQLVTAPGLAPVDLDRHALSAAFGRCREHLDVAFVALAARDDEPVVSDESDAVGWWPVDALPDTAVADLPRRLARVARAVRQLAGSTDLSAALSSAPSSAPSSSDISDPADAATPSR</sequence>
<name>A0ABW1JHL9_9ACTN</name>
<dbReference type="Pfam" id="PF00293">
    <property type="entry name" value="NUDIX"/>
    <property type="match status" value="1"/>
</dbReference>
<dbReference type="PROSITE" id="PS51462">
    <property type="entry name" value="NUDIX"/>
    <property type="match status" value="1"/>
</dbReference>
<gene>
    <name evidence="3" type="ORF">ACFQDO_14370</name>
</gene>